<gene>
    <name evidence="2" type="ORF">CITCOLO1_LOCUS1799</name>
</gene>
<organism evidence="2 3">
    <name type="scientific">Citrullus colocynthis</name>
    <name type="common">colocynth</name>
    <dbReference type="NCBI Taxonomy" id="252529"/>
    <lineage>
        <taxon>Eukaryota</taxon>
        <taxon>Viridiplantae</taxon>
        <taxon>Streptophyta</taxon>
        <taxon>Embryophyta</taxon>
        <taxon>Tracheophyta</taxon>
        <taxon>Spermatophyta</taxon>
        <taxon>Magnoliopsida</taxon>
        <taxon>eudicotyledons</taxon>
        <taxon>Gunneridae</taxon>
        <taxon>Pentapetalae</taxon>
        <taxon>rosids</taxon>
        <taxon>fabids</taxon>
        <taxon>Cucurbitales</taxon>
        <taxon>Cucurbitaceae</taxon>
        <taxon>Benincaseae</taxon>
        <taxon>Citrullus</taxon>
    </lineage>
</organism>
<accession>A0ABP0XPV5</accession>
<feature type="transmembrane region" description="Helical" evidence="1">
    <location>
        <begin position="67"/>
        <end position="89"/>
    </location>
</feature>
<keyword evidence="1" id="KW-1133">Transmembrane helix</keyword>
<dbReference type="EMBL" id="OZ021735">
    <property type="protein sequence ID" value="CAK9310185.1"/>
    <property type="molecule type" value="Genomic_DNA"/>
</dbReference>
<proteinExistence type="predicted"/>
<reference evidence="2 3" key="1">
    <citation type="submission" date="2024-03" db="EMBL/GenBank/DDBJ databases">
        <authorList>
            <person name="Gkanogiannis A."/>
            <person name="Becerra Lopez-Lavalle L."/>
        </authorList>
    </citation>
    <scope>NUCLEOTIDE SEQUENCE [LARGE SCALE GENOMIC DNA]</scope>
</reference>
<keyword evidence="3" id="KW-1185">Reference proteome</keyword>
<sequence>MIYNMVFIPIGLVQCFLNRVNGYIIILSLVAVSDQNKFSLTILIKKDDQKNSIEIDLEFVVLSRKTLGFGVSASLFSLLLWCGVSFGFFSQKAMRLRTWL</sequence>
<name>A0ABP0XPV5_9ROSI</name>
<keyword evidence="1" id="KW-0812">Transmembrane</keyword>
<evidence type="ECO:0000313" key="3">
    <source>
        <dbReference type="Proteomes" id="UP001642487"/>
    </source>
</evidence>
<evidence type="ECO:0000313" key="2">
    <source>
        <dbReference type="EMBL" id="CAK9310185.1"/>
    </source>
</evidence>
<evidence type="ECO:0000256" key="1">
    <source>
        <dbReference type="SAM" id="Phobius"/>
    </source>
</evidence>
<keyword evidence="1" id="KW-0472">Membrane</keyword>
<dbReference type="Proteomes" id="UP001642487">
    <property type="component" value="Chromosome 1"/>
</dbReference>
<protein>
    <submittedName>
        <fullName evidence="2">Uncharacterized protein</fullName>
    </submittedName>
</protein>